<name>A0AA37K7V1_9BACT</name>
<dbReference type="EMBL" id="BQNZ01000001">
    <property type="protein sequence ID" value="GKH70225.1"/>
    <property type="molecule type" value="Genomic_DNA"/>
</dbReference>
<dbReference type="SUPFAM" id="SSF144217">
    <property type="entry name" value="CSL zinc finger"/>
    <property type="match status" value="1"/>
</dbReference>
<dbReference type="RefSeq" id="WP_195489184.1">
    <property type="nucleotide sequence ID" value="NZ_JBDMPQ010000018.1"/>
</dbReference>
<evidence type="ECO:0000313" key="2">
    <source>
        <dbReference type="Proteomes" id="UP001055114"/>
    </source>
</evidence>
<gene>
    <name evidence="1" type="ORF">CE91St3_00880</name>
</gene>
<dbReference type="AlphaFoldDB" id="A0AA37K7V1"/>
<dbReference type="InterPro" id="IPR036671">
    <property type="entry name" value="DPH_MB_sf"/>
</dbReference>
<evidence type="ECO:0000313" key="1">
    <source>
        <dbReference type="EMBL" id="GKH70225.1"/>
    </source>
</evidence>
<organism evidence="1 2">
    <name type="scientific">Parabacteroides merdae</name>
    <dbReference type="NCBI Taxonomy" id="46503"/>
    <lineage>
        <taxon>Bacteria</taxon>
        <taxon>Pseudomonadati</taxon>
        <taxon>Bacteroidota</taxon>
        <taxon>Bacteroidia</taxon>
        <taxon>Bacteroidales</taxon>
        <taxon>Tannerellaceae</taxon>
        <taxon>Parabacteroides</taxon>
    </lineage>
</organism>
<reference evidence="1" key="1">
    <citation type="submission" date="2022-01" db="EMBL/GenBank/DDBJ databases">
        <title>Novel bile acid biosynthetic pathways are enriched in the microbiome of centenarians.</title>
        <authorList>
            <person name="Sato Y."/>
            <person name="Atarashi K."/>
            <person name="Plichta R.D."/>
            <person name="Arai Y."/>
            <person name="Sasajima S."/>
            <person name="Kearney M.S."/>
            <person name="Suda W."/>
            <person name="Takeshita K."/>
            <person name="Sasaki T."/>
            <person name="Okamoto S."/>
            <person name="Skelly N.A."/>
            <person name="Okamura Y."/>
            <person name="Vlamakis H."/>
            <person name="Li Y."/>
            <person name="Tanoue T."/>
            <person name="Takei H."/>
            <person name="Nittono H."/>
            <person name="Narushima S."/>
            <person name="Irie J."/>
            <person name="Itoh H."/>
            <person name="Moriya K."/>
            <person name="Sugiura Y."/>
            <person name="Suematsu M."/>
            <person name="Moritoki N."/>
            <person name="Shibata S."/>
            <person name="Littman R.D."/>
            <person name="Fischbach A.M."/>
            <person name="Uwamino Y."/>
            <person name="Inoue T."/>
            <person name="Honda A."/>
            <person name="Hattori M."/>
            <person name="Murai T."/>
            <person name="Xavier J.R."/>
            <person name="Hirose N."/>
            <person name="Honda K."/>
        </authorList>
    </citation>
    <scope>NUCLEOTIDE SEQUENCE</scope>
    <source>
        <strain evidence="1">CE91-St3</strain>
    </source>
</reference>
<accession>A0AA37K7V1</accession>
<sequence length="176" mass="20555">MKVKSATLTPGYWIYVCPCGFQYSVCRVDKTEGKWLVYCFKCKQSNGKYHKIMVERIEFSKNWNGKLNGDSFTTMRLHDPVKYCVGAVKQIYLKGIWKGNARIIDVKRILLSDINLFVSKLDMGLSAEDCRQAFRAMYKNRPVNWETQLIDLCLLEYLKESKEPELFPCREGEVRV</sequence>
<proteinExistence type="predicted"/>
<comment type="caution">
    <text evidence="1">The sequence shown here is derived from an EMBL/GenBank/DDBJ whole genome shotgun (WGS) entry which is preliminary data.</text>
</comment>
<dbReference type="Proteomes" id="UP001055114">
    <property type="component" value="Unassembled WGS sequence"/>
</dbReference>
<protein>
    <submittedName>
        <fullName evidence="1">Uncharacterized protein</fullName>
    </submittedName>
</protein>